<gene>
    <name evidence="2" type="ORF">OEZ85_000500</name>
</gene>
<evidence type="ECO:0000313" key="3">
    <source>
        <dbReference type="Proteomes" id="UP001244341"/>
    </source>
</evidence>
<evidence type="ECO:0000313" key="2">
    <source>
        <dbReference type="EMBL" id="WIA21266.1"/>
    </source>
</evidence>
<dbReference type="InterPro" id="IPR049625">
    <property type="entry name" value="Glyco_transf_61_cat"/>
</dbReference>
<evidence type="ECO:0000259" key="1">
    <source>
        <dbReference type="Pfam" id="PF04577"/>
    </source>
</evidence>
<protein>
    <recommendedName>
        <fullName evidence="1">Glycosyltransferase 61 catalytic domain-containing protein</fullName>
    </recommendedName>
</protein>
<reference evidence="2 3" key="1">
    <citation type="submission" date="2023-05" db="EMBL/GenBank/DDBJ databases">
        <title>A 100% complete, gapless, phased diploid assembly of the Scenedesmus obliquus UTEX 3031 genome.</title>
        <authorList>
            <person name="Biondi T.C."/>
            <person name="Hanschen E.R."/>
            <person name="Kwon T."/>
            <person name="Eng W."/>
            <person name="Kruse C.P.S."/>
            <person name="Koehler S.I."/>
            <person name="Kunde Y."/>
            <person name="Gleasner C.D."/>
            <person name="You Mak K.T."/>
            <person name="Polle J."/>
            <person name="Hovde B.T."/>
            <person name="Starkenburg S.R."/>
        </authorList>
    </citation>
    <scope>NUCLEOTIDE SEQUENCE [LARGE SCALE GENOMIC DNA]</scope>
    <source>
        <strain evidence="2 3">DOE0152z</strain>
    </source>
</reference>
<dbReference type="EMBL" id="CP126220">
    <property type="protein sequence ID" value="WIA21266.1"/>
    <property type="molecule type" value="Genomic_DNA"/>
</dbReference>
<organism evidence="2 3">
    <name type="scientific">Tetradesmus obliquus</name>
    <name type="common">Green alga</name>
    <name type="synonym">Acutodesmus obliquus</name>
    <dbReference type="NCBI Taxonomy" id="3088"/>
    <lineage>
        <taxon>Eukaryota</taxon>
        <taxon>Viridiplantae</taxon>
        <taxon>Chlorophyta</taxon>
        <taxon>core chlorophytes</taxon>
        <taxon>Chlorophyceae</taxon>
        <taxon>CS clade</taxon>
        <taxon>Sphaeropleales</taxon>
        <taxon>Scenedesmaceae</taxon>
        <taxon>Tetradesmus</taxon>
    </lineage>
</organism>
<dbReference type="Pfam" id="PF04577">
    <property type="entry name" value="Glyco_transf_61"/>
    <property type="match status" value="1"/>
</dbReference>
<keyword evidence="3" id="KW-1185">Reference proteome</keyword>
<name>A0ABY8UIE9_TETOB</name>
<sequence>MPQAYAPCLNYTNLLRGEELVYPDYRIRLPLSVNQQHSDILTKFIKARFRVQGKWAYYLNQHGRNFVFANTSYQMNPPPHWANQCCMCEGKPAGHSQFTVPQAELPGDAGEVQDEVMFAASPDSSFFQHWRDRTALMLTQADHLLNPNTQFIASPAADETVTEHWQLINNITEDRLIPPQVLYARKFIYSCDTPLLHPYLVQRMSENMLAAAGIDAAGTPWDQRKAVLLIGRNKDAGVQNGHERRWNNYDQCKVKIEALLQRRGQGEKLVEWDLSSFSSLQDIMRFWNTQVRAAVGVHGSGLMNVHWASPGTILYEIWPVTPDKSATRGLNVFWEQAALKGASYYWFHAESQGEWNVDVDCDLLVEALNKGLRPDNPPMLEPFYQGTMWSTRR</sequence>
<proteinExistence type="predicted"/>
<accession>A0ABY8UIE9</accession>
<feature type="domain" description="Glycosyltransferase 61 catalytic" evidence="1">
    <location>
        <begin position="127"/>
        <end position="313"/>
    </location>
</feature>
<dbReference type="Proteomes" id="UP001244341">
    <property type="component" value="Chromosome 13b"/>
</dbReference>